<dbReference type="Gene3D" id="3.80.10.10">
    <property type="entry name" value="Ribonuclease Inhibitor"/>
    <property type="match status" value="1"/>
</dbReference>
<evidence type="ECO:0008006" key="4">
    <source>
        <dbReference type="Google" id="ProtNLM"/>
    </source>
</evidence>
<dbReference type="VEuPathDB" id="TrichDB:TVAGG3_0360710"/>
<dbReference type="AlphaFoldDB" id="A2FIK0"/>
<dbReference type="SMR" id="A2FIK0"/>
<reference evidence="2" key="1">
    <citation type="submission" date="2006-10" db="EMBL/GenBank/DDBJ databases">
        <authorList>
            <person name="Amadeo P."/>
            <person name="Zhao Q."/>
            <person name="Wortman J."/>
            <person name="Fraser-Liggett C."/>
            <person name="Carlton J."/>
        </authorList>
    </citation>
    <scope>NUCLEOTIDE SEQUENCE</scope>
    <source>
        <strain evidence="2">G3</strain>
    </source>
</reference>
<dbReference type="VEuPathDB" id="TrichDB:TVAG_149670"/>
<keyword evidence="1" id="KW-1133">Transmembrane helix</keyword>
<feature type="transmembrane region" description="Helical" evidence="1">
    <location>
        <begin position="480"/>
        <end position="502"/>
    </location>
</feature>
<dbReference type="KEGG" id="tva:4752995"/>
<organism evidence="2 3">
    <name type="scientific">Trichomonas vaginalis (strain ATCC PRA-98 / G3)</name>
    <dbReference type="NCBI Taxonomy" id="412133"/>
    <lineage>
        <taxon>Eukaryota</taxon>
        <taxon>Metamonada</taxon>
        <taxon>Parabasalia</taxon>
        <taxon>Trichomonadida</taxon>
        <taxon>Trichomonadidae</taxon>
        <taxon>Trichomonas</taxon>
    </lineage>
</organism>
<keyword evidence="1" id="KW-0472">Membrane</keyword>
<keyword evidence="3" id="KW-1185">Reference proteome</keyword>
<proteinExistence type="predicted"/>
<sequence length="580" mass="64338">MANLTKVTFADYPLTIDSSAFVNCNNLSIEFPKTSFVDVSVNSFKGCTIESLSIGNNTNLDIESFIKSMGSSLKAIDIKNSDHFISDLSEITNSLRNITLISSEISFEQIANKAEMKNLQILKILMNLNSTISSFTFNNWKIETLDLSETVVETISPEAFYNCKNLKELKLPNTLKTISENSFVGIAIESFNVSNNYSLSISSFKDCKSLSKIYLDSNFENFSIGYFIGCNIQNVILNSGSLDNYFFRNSKLYMNLTQRSVSTKRSIKEINKNEELLFVPPNDKNIILNSSYDKYAFSYVNDYSMLVDPSTFNFDEFIKTCDNNQKGTILTTSEVKNYNTSYFDCTGTECKFDCSGKLTPKRIPPIILPISSSSSSSSSVSNNNQESSSVVTTVFEDGKVMQQSKSSTSTKTESAIYTNSTIASVIISQDESGVASMSTTYVNTIIYTYIITDTNTETIVWVAFSDDNSTTKSAVSIGKIIGLVCGAIAIVFILAFMGVYLYRRTKDDPDKADKESSDSWLNEDIGHVVSLPEENENQFLEVVMSHKDSSEGTITTAELNGIVVDNQSNSNDSDIVYTEI</sequence>
<evidence type="ECO:0000313" key="2">
    <source>
        <dbReference type="EMBL" id="EAX95249.1"/>
    </source>
</evidence>
<protein>
    <recommendedName>
        <fullName evidence="4">Surface antigen BspA-like</fullName>
    </recommendedName>
</protein>
<dbReference type="InParanoid" id="A2FIK0"/>
<dbReference type="OrthoDB" id="676979at2759"/>
<evidence type="ECO:0000256" key="1">
    <source>
        <dbReference type="SAM" id="Phobius"/>
    </source>
</evidence>
<dbReference type="InterPro" id="IPR032675">
    <property type="entry name" value="LRR_dom_sf"/>
</dbReference>
<name>A2FIK0_TRIV3</name>
<dbReference type="Pfam" id="PF13306">
    <property type="entry name" value="LRR_5"/>
    <property type="match status" value="2"/>
</dbReference>
<dbReference type="RefSeq" id="XP_001308179.1">
    <property type="nucleotide sequence ID" value="XM_001308178.1"/>
</dbReference>
<keyword evidence="1" id="KW-0812">Transmembrane</keyword>
<accession>A2FIK0</accession>
<evidence type="ECO:0000313" key="3">
    <source>
        <dbReference type="Proteomes" id="UP000001542"/>
    </source>
</evidence>
<dbReference type="STRING" id="5722.A2FIK0"/>
<dbReference type="SUPFAM" id="SSF52058">
    <property type="entry name" value="L domain-like"/>
    <property type="match status" value="1"/>
</dbReference>
<dbReference type="EMBL" id="DS113815">
    <property type="protein sequence ID" value="EAX95249.1"/>
    <property type="molecule type" value="Genomic_DNA"/>
</dbReference>
<reference evidence="2" key="2">
    <citation type="journal article" date="2007" name="Science">
        <title>Draft genome sequence of the sexually transmitted pathogen Trichomonas vaginalis.</title>
        <authorList>
            <person name="Carlton J.M."/>
            <person name="Hirt R.P."/>
            <person name="Silva J.C."/>
            <person name="Delcher A.L."/>
            <person name="Schatz M."/>
            <person name="Zhao Q."/>
            <person name="Wortman J.R."/>
            <person name="Bidwell S.L."/>
            <person name="Alsmark U.C.M."/>
            <person name="Besteiro S."/>
            <person name="Sicheritz-Ponten T."/>
            <person name="Noel C.J."/>
            <person name="Dacks J.B."/>
            <person name="Foster P.G."/>
            <person name="Simillion C."/>
            <person name="Van de Peer Y."/>
            <person name="Miranda-Saavedra D."/>
            <person name="Barton G.J."/>
            <person name="Westrop G.D."/>
            <person name="Mueller S."/>
            <person name="Dessi D."/>
            <person name="Fiori P.L."/>
            <person name="Ren Q."/>
            <person name="Paulsen I."/>
            <person name="Zhang H."/>
            <person name="Bastida-Corcuera F.D."/>
            <person name="Simoes-Barbosa A."/>
            <person name="Brown M.T."/>
            <person name="Hayes R.D."/>
            <person name="Mukherjee M."/>
            <person name="Okumura C.Y."/>
            <person name="Schneider R."/>
            <person name="Smith A.J."/>
            <person name="Vanacova S."/>
            <person name="Villalvazo M."/>
            <person name="Haas B.J."/>
            <person name="Pertea M."/>
            <person name="Feldblyum T.V."/>
            <person name="Utterback T.R."/>
            <person name="Shu C.L."/>
            <person name="Osoegawa K."/>
            <person name="de Jong P.J."/>
            <person name="Hrdy I."/>
            <person name="Horvathova L."/>
            <person name="Zubacova Z."/>
            <person name="Dolezal P."/>
            <person name="Malik S.B."/>
            <person name="Logsdon J.M. Jr."/>
            <person name="Henze K."/>
            <person name="Gupta A."/>
            <person name="Wang C.C."/>
            <person name="Dunne R.L."/>
            <person name="Upcroft J.A."/>
            <person name="Upcroft P."/>
            <person name="White O."/>
            <person name="Salzberg S.L."/>
            <person name="Tang P."/>
            <person name="Chiu C.-H."/>
            <person name="Lee Y.-S."/>
            <person name="Embley T.M."/>
            <person name="Coombs G.H."/>
            <person name="Mottram J.C."/>
            <person name="Tachezy J."/>
            <person name="Fraser-Liggett C.M."/>
            <person name="Johnson P.J."/>
        </authorList>
    </citation>
    <scope>NUCLEOTIDE SEQUENCE [LARGE SCALE GENOMIC DNA]</scope>
    <source>
        <strain evidence="2">G3</strain>
    </source>
</reference>
<dbReference type="Proteomes" id="UP000001542">
    <property type="component" value="Unassembled WGS sequence"/>
</dbReference>
<dbReference type="InterPro" id="IPR026906">
    <property type="entry name" value="LRR_5"/>
</dbReference>
<gene>
    <name evidence="2" type="ORF">TVAG_149670</name>
</gene>